<dbReference type="Proteomes" id="UP000447873">
    <property type="component" value="Unassembled WGS sequence"/>
</dbReference>
<evidence type="ECO:0000313" key="1">
    <source>
        <dbReference type="EMBL" id="KAE9970656.1"/>
    </source>
</evidence>
<gene>
    <name evidence="1" type="ORF">EG328_006140</name>
</gene>
<comment type="caution">
    <text evidence="1">The sequence shown here is derived from an EMBL/GenBank/DDBJ whole genome shotgun (WGS) entry which is preliminary data.</text>
</comment>
<name>A0A8H3UJW9_VENIN</name>
<proteinExistence type="predicted"/>
<reference evidence="1 2" key="1">
    <citation type="submission" date="2018-12" db="EMBL/GenBank/DDBJ databases">
        <title>Venturia inaequalis Genome Resource.</title>
        <authorList>
            <person name="Lichtner F.J."/>
        </authorList>
    </citation>
    <scope>NUCLEOTIDE SEQUENCE [LARGE SCALE GENOMIC DNA]</scope>
    <source>
        <strain evidence="1 2">120213</strain>
    </source>
</reference>
<organism evidence="1 2">
    <name type="scientific">Venturia inaequalis</name>
    <name type="common">Apple scab fungus</name>
    <dbReference type="NCBI Taxonomy" id="5025"/>
    <lineage>
        <taxon>Eukaryota</taxon>
        <taxon>Fungi</taxon>
        <taxon>Dikarya</taxon>
        <taxon>Ascomycota</taxon>
        <taxon>Pezizomycotina</taxon>
        <taxon>Dothideomycetes</taxon>
        <taxon>Pleosporomycetidae</taxon>
        <taxon>Venturiales</taxon>
        <taxon>Venturiaceae</taxon>
        <taxon>Venturia</taxon>
    </lineage>
</organism>
<protein>
    <submittedName>
        <fullName evidence="1">Uncharacterized protein</fullName>
    </submittedName>
</protein>
<accession>A0A8H3UJW9</accession>
<dbReference type="AlphaFoldDB" id="A0A8H3UJW9"/>
<evidence type="ECO:0000313" key="2">
    <source>
        <dbReference type="Proteomes" id="UP000447873"/>
    </source>
</evidence>
<sequence>MLSLLRDCCIDVAVIPGGCTGLLQPLDVSINKAFKELLREIIDAEMDRIDAEEALEFLSTGIPKKASLSERRIMFTRVVGKAWQRLYRDKSELIAASFVHTGINRIQDEIKVKAELEEEWDDFELFDVSEEAVIADQFRGYFIPELKAMCRARGDITIGKKKRGELIQALVFSLRKQRGRTGEIPVIELVDNGDGGEV</sequence>
<dbReference type="EMBL" id="WNWS01000324">
    <property type="protein sequence ID" value="KAE9970656.1"/>
    <property type="molecule type" value="Genomic_DNA"/>
</dbReference>